<accession>A0A0C1JKR1</accession>
<proteinExistence type="predicted"/>
<dbReference type="EMBL" id="JSAN01000069">
    <property type="protein sequence ID" value="KIC71880.1"/>
    <property type="molecule type" value="Genomic_DNA"/>
</dbReference>
<dbReference type="Proteomes" id="UP000031465">
    <property type="component" value="Unassembled WGS sequence"/>
</dbReference>
<name>A0A0C1JKR1_9BACT</name>
<evidence type="ECO:0000313" key="1">
    <source>
        <dbReference type="EMBL" id="KIC71880.1"/>
    </source>
</evidence>
<evidence type="ECO:0000313" key="2">
    <source>
        <dbReference type="Proteomes" id="UP000031465"/>
    </source>
</evidence>
<organism evidence="1 2">
    <name type="scientific">Candidatus Protochlamydia amoebophila</name>
    <dbReference type="NCBI Taxonomy" id="362787"/>
    <lineage>
        <taxon>Bacteria</taxon>
        <taxon>Pseudomonadati</taxon>
        <taxon>Chlamydiota</taxon>
        <taxon>Chlamydiia</taxon>
        <taxon>Parachlamydiales</taxon>
        <taxon>Parachlamydiaceae</taxon>
        <taxon>Candidatus Protochlamydia</taxon>
    </lineage>
</organism>
<dbReference type="AlphaFoldDB" id="A0A0C1JKR1"/>
<gene>
    <name evidence="1" type="ORF">DB44_CW00530</name>
</gene>
<reference evidence="1 2" key="1">
    <citation type="journal article" date="2014" name="Mol. Biol. Evol.">
        <title>Massive expansion of Ubiquitination-related gene families within the Chlamydiae.</title>
        <authorList>
            <person name="Domman D."/>
            <person name="Collingro A."/>
            <person name="Lagkouvardos I."/>
            <person name="Gehre L."/>
            <person name="Weinmaier T."/>
            <person name="Rattei T."/>
            <person name="Subtil A."/>
            <person name="Horn M."/>
        </authorList>
    </citation>
    <scope>NUCLEOTIDE SEQUENCE [LARGE SCALE GENOMIC DNA]</scope>
    <source>
        <strain evidence="1 2">EI2</strain>
    </source>
</reference>
<sequence>MAWLSFDLTKIHVEKILSKRNTSINLKFDLKVIACFDKGQSKECFHRK</sequence>
<dbReference type="PATRIC" id="fig|362787.3.peg.1134"/>
<protein>
    <submittedName>
        <fullName evidence="1">Uncharacterized protein</fullName>
    </submittedName>
</protein>
<comment type="caution">
    <text evidence="1">The sequence shown here is derived from an EMBL/GenBank/DDBJ whole genome shotgun (WGS) entry which is preliminary data.</text>
</comment>